<dbReference type="SUPFAM" id="SSF48452">
    <property type="entry name" value="TPR-like"/>
    <property type="match status" value="1"/>
</dbReference>
<dbReference type="Proteomes" id="UP000597444">
    <property type="component" value="Unassembled WGS sequence"/>
</dbReference>
<dbReference type="InterPro" id="IPR011990">
    <property type="entry name" value="TPR-like_helical_dom_sf"/>
</dbReference>
<name>A0A8J3IYM7_9CHLR</name>
<evidence type="ECO:0000259" key="1">
    <source>
        <dbReference type="PROSITE" id="PS50943"/>
    </source>
</evidence>
<dbReference type="EMBL" id="BNJK01000002">
    <property type="protein sequence ID" value="GHO97626.1"/>
    <property type="molecule type" value="Genomic_DNA"/>
</dbReference>
<organism evidence="2 3">
    <name type="scientific">Reticulibacter mediterranei</name>
    <dbReference type="NCBI Taxonomy" id="2778369"/>
    <lineage>
        <taxon>Bacteria</taxon>
        <taxon>Bacillati</taxon>
        <taxon>Chloroflexota</taxon>
        <taxon>Ktedonobacteria</taxon>
        <taxon>Ktedonobacterales</taxon>
        <taxon>Reticulibacteraceae</taxon>
        <taxon>Reticulibacter</taxon>
    </lineage>
</organism>
<dbReference type="Gene3D" id="1.25.40.10">
    <property type="entry name" value="Tetratricopeptide repeat domain"/>
    <property type="match status" value="1"/>
</dbReference>
<dbReference type="InterPro" id="IPR001387">
    <property type="entry name" value="Cro/C1-type_HTH"/>
</dbReference>
<evidence type="ECO:0000313" key="3">
    <source>
        <dbReference type="Proteomes" id="UP000597444"/>
    </source>
</evidence>
<dbReference type="InterPro" id="IPR010982">
    <property type="entry name" value="Lambda_DNA-bd_dom_sf"/>
</dbReference>
<sequence length="577" mass="66146">MQSLLGEHIRHLRRERSLTQTELGGKQYSKSYVSAMERGSITPSHEALRFFAEQLAQPVDLFEQLLQQKAEHGDSSLVLEQDKKEYLHEAQQEVTALFNFILSDANPSTISLAREMLMQANEQQEASHAIRQARMAFLRGLIAQGKGDLTSSRPYFEYALVLAPEHQQAPILDALGTNYYLEQSYIQALSYHQRARQTLQQSPVEEQHSDLPMLIELHCGHDYCVLAQHEQARNHYEYAQQHLRSTHHLLLAAQLYLGLGYCTYAALYRVQDITEERRQTVEAYEQTYQRAISFLLQSRALYQASHDTAGVGRVRLMQAMILLDYSAWQRRYTVERAKENDTRPIFNNTVLLDDAEEQCYQVFMEWQENDVSMPEEKELLLYTALAYLVRLRIQRAKQARIGGNDSTGQRELARAASLCQLVLDAMSDEQRLWPLLQQVQAFRGPAPLATSPALPCLTEETLKSEHNPLIQAEVYQATGQLAQEIAKTASEEGFISSCYRQADRCWHLTLSQLRRLPTSPQCDTGYLIRAYHCYINTLRERVGTNPDLKEELYPVLLSLLEDVLSFAQNSIQLKDLA</sequence>
<dbReference type="GO" id="GO:0003677">
    <property type="term" value="F:DNA binding"/>
    <property type="evidence" value="ECO:0007669"/>
    <property type="project" value="InterPro"/>
</dbReference>
<proteinExistence type="predicted"/>
<dbReference type="Gene3D" id="1.10.260.40">
    <property type="entry name" value="lambda repressor-like DNA-binding domains"/>
    <property type="match status" value="1"/>
</dbReference>
<dbReference type="PROSITE" id="PS50943">
    <property type="entry name" value="HTH_CROC1"/>
    <property type="match status" value="1"/>
</dbReference>
<dbReference type="SUPFAM" id="SSF47413">
    <property type="entry name" value="lambda repressor-like DNA-binding domains"/>
    <property type="match status" value="1"/>
</dbReference>
<dbReference type="RefSeq" id="WP_220208408.1">
    <property type="nucleotide sequence ID" value="NZ_BNJK01000002.1"/>
</dbReference>
<dbReference type="CDD" id="cd00093">
    <property type="entry name" value="HTH_XRE"/>
    <property type="match status" value="1"/>
</dbReference>
<protein>
    <recommendedName>
        <fullName evidence="1">HTH cro/C1-type domain-containing protein</fullName>
    </recommendedName>
</protein>
<reference evidence="2" key="1">
    <citation type="submission" date="2020-10" db="EMBL/GenBank/DDBJ databases">
        <title>Taxonomic study of unclassified bacteria belonging to the class Ktedonobacteria.</title>
        <authorList>
            <person name="Yabe S."/>
            <person name="Wang C.M."/>
            <person name="Zheng Y."/>
            <person name="Sakai Y."/>
            <person name="Cavaletti L."/>
            <person name="Monciardini P."/>
            <person name="Donadio S."/>
        </authorList>
    </citation>
    <scope>NUCLEOTIDE SEQUENCE</scope>
    <source>
        <strain evidence="2">ID150040</strain>
    </source>
</reference>
<feature type="domain" description="HTH cro/C1-type" evidence="1">
    <location>
        <begin position="9"/>
        <end position="62"/>
    </location>
</feature>
<accession>A0A8J3IYM7</accession>
<comment type="caution">
    <text evidence="2">The sequence shown here is derived from an EMBL/GenBank/DDBJ whole genome shotgun (WGS) entry which is preliminary data.</text>
</comment>
<keyword evidence="3" id="KW-1185">Reference proteome</keyword>
<dbReference type="Pfam" id="PF13560">
    <property type="entry name" value="HTH_31"/>
    <property type="match status" value="1"/>
</dbReference>
<gene>
    <name evidence="2" type="ORF">KSF_076740</name>
</gene>
<evidence type="ECO:0000313" key="2">
    <source>
        <dbReference type="EMBL" id="GHO97626.1"/>
    </source>
</evidence>
<dbReference type="AlphaFoldDB" id="A0A8J3IYM7"/>